<sequence>MDINQQSKKKWIFKYKPKDFDDIISHNEIVDIIKNSLDNLPHMIFYGPNGIGKSSLINIIFNNIYIDESIKQNVLYLSASDKRG</sequence>
<keyword evidence="1" id="KW-0235">DNA replication</keyword>
<accession>A0A382LF37</accession>
<keyword evidence="3" id="KW-0067">ATP-binding</keyword>
<dbReference type="AlphaFoldDB" id="A0A382LF37"/>
<protein>
    <submittedName>
        <fullName evidence="4">Uncharacterized protein</fullName>
    </submittedName>
</protein>
<dbReference type="GO" id="GO:0005634">
    <property type="term" value="C:nucleus"/>
    <property type="evidence" value="ECO:0007669"/>
    <property type="project" value="TreeGrafter"/>
</dbReference>
<dbReference type="EMBL" id="UINC01085850">
    <property type="protein sequence ID" value="SVC33767.1"/>
    <property type="molecule type" value="Genomic_DNA"/>
</dbReference>
<reference evidence="4" key="1">
    <citation type="submission" date="2018-05" db="EMBL/GenBank/DDBJ databases">
        <authorList>
            <person name="Lanie J.A."/>
            <person name="Ng W.-L."/>
            <person name="Kazmierczak K.M."/>
            <person name="Andrzejewski T.M."/>
            <person name="Davidsen T.M."/>
            <person name="Wayne K.J."/>
            <person name="Tettelin H."/>
            <person name="Glass J.I."/>
            <person name="Rusch D."/>
            <person name="Podicherti R."/>
            <person name="Tsui H.-C.T."/>
            <person name="Winkler M.E."/>
        </authorList>
    </citation>
    <scope>NUCLEOTIDE SEQUENCE</scope>
</reference>
<dbReference type="InterPro" id="IPR050238">
    <property type="entry name" value="DNA_Rep/Repair_Clamp_Loader"/>
</dbReference>
<dbReference type="InterPro" id="IPR027417">
    <property type="entry name" value="P-loop_NTPase"/>
</dbReference>
<dbReference type="GO" id="GO:0003689">
    <property type="term" value="F:DNA clamp loader activity"/>
    <property type="evidence" value="ECO:0007669"/>
    <property type="project" value="TreeGrafter"/>
</dbReference>
<evidence type="ECO:0000313" key="4">
    <source>
        <dbReference type="EMBL" id="SVC33767.1"/>
    </source>
</evidence>
<organism evidence="4">
    <name type="scientific">marine metagenome</name>
    <dbReference type="NCBI Taxonomy" id="408172"/>
    <lineage>
        <taxon>unclassified sequences</taxon>
        <taxon>metagenomes</taxon>
        <taxon>ecological metagenomes</taxon>
    </lineage>
</organism>
<dbReference type="GO" id="GO:0006281">
    <property type="term" value="P:DNA repair"/>
    <property type="evidence" value="ECO:0007669"/>
    <property type="project" value="TreeGrafter"/>
</dbReference>
<keyword evidence="2" id="KW-0547">Nucleotide-binding</keyword>
<dbReference type="GO" id="GO:0005663">
    <property type="term" value="C:DNA replication factor C complex"/>
    <property type="evidence" value="ECO:0007669"/>
    <property type="project" value="TreeGrafter"/>
</dbReference>
<dbReference type="PANTHER" id="PTHR11669:SF20">
    <property type="entry name" value="REPLICATION FACTOR C SUBUNIT 4"/>
    <property type="match status" value="1"/>
</dbReference>
<evidence type="ECO:0000256" key="1">
    <source>
        <dbReference type="ARBA" id="ARBA00022705"/>
    </source>
</evidence>
<dbReference type="Gene3D" id="3.40.50.300">
    <property type="entry name" value="P-loop containing nucleotide triphosphate hydrolases"/>
    <property type="match status" value="1"/>
</dbReference>
<dbReference type="PANTHER" id="PTHR11669">
    <property type="entry name" value="REPLICATION FACTOR C / DNA POLYMERASE III GAMMA-TAU SUBUNIT"/>
    <property type="match status" value="1"/>
</dbReference>
<dbReference type="GO" id="GO:0005524">
    <property type="term" value="F:ATP binding"/>
    <property type="evidence" value="ECO:0007669"/>
    <property type="project" value="UniProtKB-KW"/>
</dbReference>
<name>A0A382LF37_9ZZZZ</name>
<evidence type="ECO:0000256" key="3">
    <source>
        <dbReference type="ARBA" id="ARBA00022840"/>
    </source>
</evidence>
<evidence type="ECO:0000256" key="2">
    <source>
        <dbReference type="ARBA" id="ARBA00022741"/>
    </source>
</evidence>
<feature type="non-terminal residue" evidence="4">
    <location>
        <position position="84"/>
    </location>
</feature>
<proteinExistence type="predicted"/>
<dbReference type="SUPFAM" id="SSF52540">
    <property type="entry name" value="P-loop containing nucleoside triphosphate hydrolases"/>
    <property type="match status" value="1"/>
</dbReference>
<dbReference type="GO" id="GO:0006261">
    <property type="term" value="P:DNA-templated DNA replication"/>
    <property type="evidence" value="ECO:0007669"/>
    <property type="project" value="TreeGrafter"/>
</dbReference>
<gene>
    <name evidence="4" type="ORF">METZ01_LOCUS286621</name>
</gene>